<keyword evidence="1" id="KW-1133">Transmembrane helix</keyword>
<comment type="caution">
    <text evidence="2">The sequence shown here is derived from an EMBL/GenBank/DDBJ whole genome shotgun (WGS) entry which is preliminary data.</text>
</comment>
<dbReference type="Proteomes" id="UP000318288">
    <property type="component" value="Unassembled WGS sequence"/>
</dbReference>
<dbReference type="RefSeq" id="WP_146460450.1">
    <property type="nucleotide sequence ID" value="NZ_SJPW01000006.1"/>
</dbReference>
<dbReference type="InterPro" id="IPR019235">
    <property type="entry name" value="DUF2178_TM"/>
</dbReference>
<proteinExistence type="predicted"/>
<dbReference type="AlphaFoldDB" id="A0A5C6EGB8"/>
<dbReference type="Pfam" id="PF09946">
    <property type="entry name" value="DUF2178"/>
    <property type="match status" value="1"/>
</dbReference>
<accession>A0A5C6EGB8</accession>
<feature type="transmembrane region" description="Helical" evidence="1">
    <location>
        <begin position="7"/>
        <end position="26"/>
    </location>
</feature>
<reference evidence="2 3" key="1">
    <citation type="submission" date="2019-02" db="EMBL/GenBank/DDBJ databases">
        <title>Deep-cultivation of Planctomycetes and their phenomic and genomic characterization uncovers novel biology.</title>
        <authorList>
            <person name="Wiegand S."/>
            <person name="Jogler M."/>
            <person name="Boedeker C."/>
            <person name="Pinto D."/>
            <person name="Vollmers J."/>
            <person name="Rivas-Marin E."/>
            <person name="Kohn T."/>
            <person name="Peeters S.H."/>
            <person name="Heuer A."/>
            <person name="Rast P."/>
            <person name="Oberbeckmann S."/>
            <person name="Bunk B."/>
            <person name="Jeske O."/>
            <person name="Meyerdierks A."/>
            <person name="Storesund J.E."/>
            <person name="Kallscheuer N."/>
            <person name="Luecker S."/>
            <person name="Lage O.M."/>
            <person name="Pohl T."/>
            <person name="Merkel B.J."/>
            <person name="Hornburger P."/>
            <person name="Mueller R.-W."/>
            <person name="Bruemmer F."/>
            <person name="Labrenz M."/>
            <person name="Spormann A.M."/>
            <person name="Op Den Camp H."/>
            <person name="Overmann J."/>
            <person name="Amann R."/>
            <person name="Jetten M.S.M."/>
            <person name="Mascher T."/>
            <person name="Medema M.H."/>
            <person name="Devos D.P."/>
            <person name="Kaster A.-K."/>
            <person name="Ovreas L."/>
            <person name="Rohde M."/>
            <person name="Galperin M.Y."/>
            <person name="Jogler C."/>
        </authorList>
    </citation>
    <scope>NUCLEOTIDE SEQUENCE [LARGE SCALE GENOMIC DNA]</scope>
    <source>
        <strain evidence="2 3">Poly51</strain>
    </source>
</reference>
<evidence type="ECO:0000313" key="3">
    <source>
        <dbReference type="Proteomes" id="UP000318288"/>
    </source>
</evidence>
<sequence>MNALEKVAWTELIVSVLATVVVLALYPWLGGGAVGGFGLLGFLGITPLLMRKKGDRVVRDERDVQIERQASWWGFGSAWMLMVFSLAVVTMWHSYQSRDVSPALLNIMIWIQFAFCYAIKGASSVLQYRGMNRAA</sequence>
<feature type="transmembrane region" description="Helical" evidence="1">
    <location>
        <begin position="107"/>
        <end position="126"/>
    </location>
</feature>
<feature type="transmembrane region" description="Helical" evidence="1">
    <location>
        <begin position="32"/>
        <end position="50"/>
    </location>
</feature>
<protein>
    <submittedName>
        <fullName evidence="2">Uncharacterized protein</fullName>
    </submittedName>
</protein>
<keyword evidence="1" id="KW-0472">Membrane</keyword>
<keyword evidence="1" id="KW-0812">Transmembrane</keyword>
<evidence type="ECO:0000313" key="2">
    <source>
        <dbReference type="EMBL" id="TWU48863.1"/>
    </source>
</evidence>
<name>A0A5C6EGB8_9BACT</name>
<organism evidence="2 3">
    <name type="scientific">Rubripirellula tenax</name>
    <dbReference type="NCBI Taxonomy" id="2528015"/>
    <lineage>
        <taxon>Bacteria</taxon>
        <taxon>Pseudomonadati</taxon>
        <taxon>Planctomycetota</taxon>
        <taxon>Planctomycetia</taxon>
        <taxon>Pirellulales</taxon>
        <taxon>Pirellulaceae</taxon>
        <taxon>Rubripirellula</taxon>
    </lineage>
</organism>
<dbReference type="OrthoDB" id="278876at2"/>
<gene>
    <name evidence="2" type="ORF">Poly51_47670</name>
</gene>
<dbReference type="EMBL" id="SJPW01000006">
    <property type="protein sequence ID" value="TWU48863.1"/>
    <property type="molecule type" value="Genomic_DNA"/>
</dbReference>
<evidence type="ECO:0000256" key="1">
    <source>
        <dbReference type="SAM" id="Phobius"/>
    </source>
</evidence>
<keyword evidence="3" id="KW-1185">Reference proteome</keyword>
<feature type="transmembrane region" description="Helical" evidence="1">
    <location>
        <begin position="71"/>
        <end position="95"/>
    </location>
</feature>